<feature type="transmembrane region" description="Helical" evidence="2">
    <location>
        <begin position="35"/>
        <end position="56"/>
    </location>
</feature>
<evidence type="ECO:0000256" key="2">
    <source>
        <dbReference type="SAM" id="Phobius"/>
    </source>
</evidence>
<keyword evidence="4" id="KW-1185">Reference proteome</keyword>
<feature type="compositionally biased region" description="Polar residues" evidence="1">
    <location>
        <begin position="183"/>
        <end position="193"/>
    </location>
</feature>
<comment type="caution">
    <text evidence="3">The sequence shown here is derived from an EMBL/GenBank/DDBJ whole genome shotgun (WGS) entry which is preliminary data.</text>
</comment>
<evidence type="ECO:0000256" key="1">
    <source>
        <dbReference type="SAM" id="MobiDB-lite"/>
    </source>
</evidence>
<dbReference type="EMBL" id="JAJNDB010000003">
    <property type="protein sequence ID" value="MCD2195157.1"/>
    <property type="molecule type" value="Genomic_DNA"/>
</dbReference>
<organism evidence="3 4">
    <name type="scientific">Actinomycetospora endophytica</name>
    <dbReference type="NCBI Taxonomy" id="2291215"/>
    <lineage>
        <taxon>Bacteria</taxon>
        <taxon>Bacillati</taxon>
        <taxon>Actinomycetota</taxon>
        <taxon>Actinomycetes</taxon>
        <taxon>Pseudonocardiales</taxon>
        <taxon>Pseudonocardiaceae</taxon>
        <taxon>Actinomycetospora</taxon>
    </lineage>
</organism>
<keyword evidence="2" id="KW-0472">Membrane</keyword>
<accession>A0ABS8PB56</accession>
<reference evidence="3 4" key="1">
    <citation type="submission" date="2021-11" db="EMBL/GenBank/DDBJ databases">
        <title>Draft genome sequence of Actinomycetospora sp. SF1 isolated from the rhizosphere soil.</title>
        <authorList>
            <person name="Duangmal K."/>
            <person name="Chantavorakit T."/>
        </authorList>
    </citation>
    <scope>NUCLEOTIDE SEQUENCE [LARGE SCALE GENOMIC DNA]</scope>
    <source>
        <strain evidence="3 4">TBRC 5722</strain>
    </source>
</reference>
<name>A0ABS8PB56_9PSEU</name>
<proteinExistence type="predicted"/>
<feature type="transmembrane region" description="Helical" evidence="2">
    <location>
        <begin position="386"/>
        <end position="406"/>
    </location>
</feature>
<sequence length="447" mass="46113">MNRASASDLGCDAVGSGRRRHAASADRSNGRRFRLLAVVLAAALAALGLGSGAAWADGSDPTLVSTLTGVEPALPPGVLVQVQTSVAPQMVVANPTPVPLTLLDPTGVPFAQVSSAGVQGNVNSPFFHVSLNPPDAPPAQLPPGAAQNAPVRWVPVSASPEWGWFDPRLQPDVNSGAGPGGQDSAQDPSDPTQQRITVLAHWRIGMTYGATPVAAVGELERRPVVGRFDTTVDPVATPGLTATVAAGTVPAMFLQVPDGHTVEVLGRNGQPWLRAGPTGTDADTGSAEYLADRAGRGEDGPVGVGWTHLSDDGSSLTWLDRRLGWSNTVPPPAALAASGPTELARWTVPLRVDGAPAQLTGAVRWMPTKAVLAQQGQDDPWASRPWVTISLICGGVLLAGALLLLLRRARSSTHGPDEQPPAATTASDADPAPSDSPTPSPILEDHR</sequence>
<keyword evidence="2" id="KW-0812">Transmembrane</keyword>
<feature type="region of interest" description="Disordered" evidence="1">
    <location>
        <begin position="164"/>
        <end position="193"/>
    </location>
</feature>
<feature type="compositionally biased region" description="Low complexity" evidence="1">
    <location>
        <begin position="420"/>
        <end position="433"/>
    </location>
</feature>
<keyword evidence="2" id="KW-1133">Transmembrane helix</keyword>
<feature type="region of interest" description="Disordered" evidence="1">
    <location>
        <begin position="411"/>
        <end position="447"/>
    </location>
</feature>
<dbReference type="RefSeq" id="WP_230735924.1">
    <property type="nucleotide sequence ID" value="NZ_JAJNDB010000003.1"/>
</dbReference>
<feature type="region of interest" description="Disordered" evidence="1">
    <location>
        <begin position="1"/>
        <end position="26"/>
    </location>
</feature>
<dbReference type="Proteomes" id="UP001199469">
    <property type="component" value="Unassembled WGS sequence"/>
</dbReference>
<evidence type="ECO:0000313" key="4">
    <source>
        <dbReference type="Proteomes" id="UP001199469"/>
    </source>
</evidence>
<gene>
    <name evidence="3" type="ORF">LQ327_17455</name>
</gene>
<evidence type="ECO:0000313" key="3">
    <source>
        <dbReference type="EMBL" id="MCD2195157.1"/>
    </source>
</evidence>
<protein>
    <submittedName>
        <fullName evidence="3">Uncharacterized protein</fullName>
    </submittedName>
</protein>